<comment type="caution">
    <text evidence="3">The sequence shown here is derived from an EMBL/GenBank/DDBJ whole genome shotgun (WGS) entry which is preliminary data.</text>
</comment>
<name>A0A841RK41_9SPIO</name>
<dbReference type="InterPro" id="IPR007157">
    <property type="entry name" value="PspA_VIPP1"/>
</dbReference>
<dbReference type="GO" id="GO:0009271">
    <property type="term" value="P:phage shock"/>
    <property type="evidence" value="ECO:0007669"/>
    <property type="project" value="TreeGrafter"/>
</dbReference>
<feature type="coiled-coil region" evidence="2">
    <location>
        <begin position="54"/>
        <end position="135"/>
    </location>
</feature>
<keyword evidence="2" id="KW-0175">Coiled coil</keyword>
<protein>
    <submittedName>
        <fullName evidence="3">Phage shock protein A</fullName>
    </submittedName>
</protein>
<evidence type="ECO:0000313" key="3">
    <source>
        <dbReference type="EMBL" id="MBB6482652.1"/>
    </source>
</evidence>
<dbReference type="Pfam" id="PF04012">
    <property type="entry name" value="PspA_IM30"/>
    <property type="match status" value="1"/>
</dbReference>
<dbReference type="PANTHER" id="PTHR31088">
    <property type="entry name" value="MEMBRANE-ASSOCIATED PROTEIN VIPP1, CHLOROPLASTIC"/>
    <property type="match status" value="1"/>
</dbReference>
<dbReference type="EMBL" id="JACHGJ010000015">
    <property type="protein sequence ID" value="MBB6482652.1"/>
    <property type="molecule type" value="Genomic_DNA"/>
</dbReference>
<comment type="similarity">
    <text evidence="1">Belongs to the PspA/Vipp/IM30 family.</text>
</comment>
<evidence type="ECO:0000313" key="4">
    <source>
        <dbReference type="Proteomes" id="UP000587760"/>
    </source>
</evidence>
<evidence type="ECO:0000256" key="1">
    <source>
        <dbReference type="ARBA" id="ARBA00043985"/>
    </source>
</evidence>
<evidence type="ECO:0000256" key="2">
    <source>
        <dbReference type="SAM" id="Coils"/>
    </source>
</evidence>
<sequence length="223" mass="25516">MGIFTRFMDIVNSNINALLDKAEDPEKMIRLMMQEMEDTLVDLKSSCAAKIASRSRVTREQEELEKKVTRWTERAQLAVEKGRDDLAREALIEKKEAQVALDELNRELEHLNQIIDECKNNIVLIEEKLQTVIQKHKALIRRGKEAKEKTKVNKVMRDASGSGVITRFSELENRIERMESEAEMSGYGASSSLENEFSKLEAGDEVDDELAELKKTVKKTKSE</sequence>
<dbReference type="RefSeq" id="WP_184748889.1">
    <property type="nucleotide sequence ID" value="NZ_JACHGJ010000015.1"/>
</dbReference>
<accession>A0A841RK41</accession>
<proteinExistence type="inferred from homology"/>
<gene>
    <name evidence="3" type="ORF">HNR50_004357</name>
</gene>
<dbReference type="GO" id="GO:0005829">
    <property type="term" value="C:cytosol"/>
    <property type="evidence" value="ECO:0007669"/>
    <property type="project" value="TreeGrafter"/>
</dbReference>
<reference evidence="3 4" key="1">
    <citation type="submission" date="2020-08" db="EMBL/GenBank/DDBJ databases">
        <title>Genomic Encyclopedia of Type Strains, Phase IV (KMG-IV): sequencing the most valuable type-strain genomes for metagenomic binning, comparative biology and taxonomic classification.</title>
        <authorList>
            <person name="Goeker M."/>
        </authorList>
    </citation>
    <scope>NUCLEOTIDE SEQUENCE [LARGE SCALE GENOMIC DNA]</scope>
    <source>
        <strain evidence="3 4">DSM 2461</strain>
    </source>
</reference>
<dbReference type="PANTHER" id="PTHR31088:SF6">
    <property type="entry name" value="PHAGE SHOCK PROTEIN A"/>
    <property type="match status" value="1"/>
</dbReference>
<organism evidence="3 4">
    <name type="scientific">Spirochaeta isovalerica</name>
    <dbReference type="NCBI Taxonomy" id="150"/>
    <lineage>
        <taxon>Bacteria</taxon>
        <taxon>Pseudomonadati</taxon>
        <taxon>Spirochaetota</taxon>
        <taxon>Spirochaetia</taxon>
        <taxon>Spirochaetales</taxon>
        <taxon>Spirochaetaceae</taxon>
        <taxon>Spirochaeta</taxon>
    </lineage>
</organism>
<dbReference type="Proteomes" id="UP000587760">
    <property type="component" value="Unassembled WGS sequence"/>
</dbReference>
<keyword evidence="4" id="KW-1185">Reference proteome</keyword>
<dbReference type="AlphaFoldDB" id="A0A841RK41"/>